<dbReference type="Proteomes" id="UP000655830">
    <property type="component" value="Unassembled WGS sequence"/>
</dbReference>
<dbReference type="EMBL" id="JACRSY010000012">
    <property type="protein sequence ID" value="MBC8579688.1"/>
    <property type="molecule type" value="Genomic_DNA"/>
</dbReference>
<organism evidence="2 3">
    <name type="scientific">Zhenhengia yiwuensis</name>
    <dbReference type="NCBI Taxonomy" id="2763666"/>
    <lineage>
        <taxon>Bacteria</taxon>
        <taxon>Bacillati</taxon>
        <taxon>Bacillota</taxon>
        <taxon>Clostridia</taxon>
        <taxon>Lachnospirales</taxon>
        <taxon>Lachnospiraceae</taxon>
        <taxon>Zhenhengia</taxon>
    </lineage>
</organism>
<dbReference type="SUPFAM" id="SSF53271">
    <property type="entry name" value="PRTase-like"/>
    <property type="match status" value="1"/>
</dbReference>
<name>A0A926EG58_9FIRM</name>
<dbReference type="CDD" id="cd06223">
    <property type="entry name" value="PRTases_typeI"/>
    <property type="match status" value="1"/>
</dbReference>
<sequence length="234" mass="27213">MLKAILKEMICPDKCIICSKILESPIESLTCNQCKVQLLERDICNRCGKPYAFHEETCIYCNEEPLRLLRVRALFPYRDLYKESVQRWKYTGIRKYAKGYSELMIESWMEELKRELDVLVPIPISKKRYQKRGFNQALDLANELSYKTGIPVYDVLERCKETKPQSSCKKEERATNIKGAIKVKEVVPFNEGITIAFIDDIYTTGSTVRECMRVLEEEVVKINKAYILTVCLAL</sequence>
<evidence type="ECO:0000256" key="1">
    <source>
        <dbReference type="ARBA" id="ARBA00008007"/>
    </source>
</evidence>
<accession>A0A926EG58</accession>
<dbReference type="PANTHER" id="PTHR47505">
    <property type="entry name" value="DNA UTILIZATION PROTEIN YHGH"/>
    <property type="match status" value="1"/>
</dbReference>
<dbReference type="InterPro" id="IPR051910">
    <property type="entry name" value="ComF/GntX_DNA_util-trans"/>
</dbReference>
<dbReference type="InterPro" id="IPR029057">
    <property type="entry name" value="PRTase-like"/>
</dbReference>
<comment type="similarity">
    <text evidence="1">Belongs to the ComF/GntX family.</text>
</comment>
<keyword evidence="3" id="KW-1185">Reference proteome</keyword>
<reference evidence="2" key="1">
    <citation type="submission" date="2020-08" db="EMBL/GenBank/DDBJ databases">
        <title>Genome public.</title>
        <authorList>
            <person name="Liu C."/>
            <person name="Sun Q."/>
        </authorList>
    </citation>
    <scope>NUCLEOTIDE SEQUENCE</scope>
    <source>
        <strain evidence="2">NSJ-12</strain>
    </source>
</reference>
<protein>
    <submittedName>
        <fullName evidence="2">ComF family protein</fullName>
    </submittedName>
</protein>
<gene>
    <name evidence="2" type="ORF">H8718_09105</name>
</gene>
<dbReference type="InterPro" id="IPR000836">
    <property type="entry name" value="PRTase_dom"/>
</dbReference>
<dbReference type="RefSeq" id="WP_249332646.1">
    <property type="nucleotide sequence ID" value="NZ_JACRSY010000012.1"/>
</dbReference>
<dbReference type="PANTHER" id="PTHR47505:SF1">
    <property type="entry name" value="DNA UTILIZATION PROTEIN YHGH"/>
    <property type="match status" value="1"/>
</dbReference>
<proteinExistence type="inferred from homology"/>
<dbReference type="AlphaFoldDB" id="A0A926EG58"/>
<evidence type="ECO:0000313" key="3">
    <source>
        <dbReference type="Proteomes" id="UP000655830"/>
    </source>
</evidence>
<comment type="caution">
    <text evidence="2">The sequence shown here is derived from an EMBL/GenBank/DDBJ whole genome shotgun (WGS) entry which is preliminary data.</text>
</comment>
<evidence type="ECO:0000313" key="2">
    <source>
        <dbReference type="EMBL" id="MBC8579688.1"/>
    </source>
</evidence>
<dbReference type="Gene3D" id="3.40.50.2020">
    <property type="match status" value="1"/>
</dbReference>